<feature type="domain" description="AMP-dependent synthetase/ligase" evidence="3">
    <location>
        <begin position="8"/>
        <end position="361"/>
    </location>
</feature>
<proteinExistence type="inferred from homology"/>
<dbReference type="Pfam" id="PF13193">
    <property type="entry name" value="AMP-binding_C"/>
    <property type="match status" value="1"/>
</dbReference>
<evidence type="ECO:0000259" key="3">
    <source>
        <dbReference type="Pfam" id="PF00501"/>
    </source>
</evidence>
<dbReference type="SUPFAM" id="SSF56801">
    <property type="entry name" value="Acetyl-CoA synthetase-like"/>
    <property type="match status" value="1"/>
</dbReference>
<dbReference type="Pfam" id="PF00501">
    <property type="entry name" value="AMP-binding"/>
    <property type="match status" value="1"/>
</dbReference>
<dbReference type="PANTHER" id="PTHR43201:SF5">
    <property type="entry name" value="MEDIUM-CHAIN ACYL-COA LIGASE ACSF2, MITOCHONDRIAL"/>
    <property type="match status" value="1"/>
</dbReference>
<sequence length="516" mass="56234">MTQPPNGFWAQAAADPGRTVLIAPDGEEWSAGRLHADCNRLVHGLRAAGLERGDAFAAVLPNGVEFFTAYLAASQAGFYLVPVNHHLVGPEIAWIVADSGAKVLIAHERFGDAATAAADEAGLPAAHSYAVGEIPGFRPYGDLLEGRSDTPPEDRTLGWVMNYTSGTTGRPRGIRRPLPGKPPEETYLGGFLAIFGIKPFDDNAHLVCSPLYHTAVLQFAGASLHIGHRLVLMDKWTPEGMLAAIDRHACTHTHMVPTQFHRLLALPEAVRAAYDVSSMRHAIHGAAPCPDHVKRAMIDWWGTCVEEYYAASEGGGAFATAEDWLKKPGTVGKPWPISELAVFDDDGRRLPAGELGTVYMKMKTGGFSYHKDENKTRKNRIGDFFTVGDLGYLDEDGYLFLRDRKIDMIISGGVNIYPAEIESALLAHPAVADAAAFGIPNDDWGEEVKAVVEPAEGHPAGPELAQDILAHCERTLAGYKRPKTVDFIETMPRDPNGKLYKRRLRDPHWAGRERAV</sequence>
<evidence type="ECO:0000313" key="6">
    <source>
        <dbReference type="Proteomes" id="UP000037020"/>
    </source>
</evidence>
<evidence type="ECO:0000259" key="4">
    <source>
        <dbReference type="Pfam" id="PF13193"/>
    </source>
</evidence>
<organism evidence="5 6">
    <name type="scientific">Streptomyces varsoviensis</name>
    <dbReference type="NCBI Taxonomy" id="67373"/>
    <lineage>
        <taxon>Bacteria</taxon>
        <taxon>Bacillati</taxon>
        <taxon>Actinomycetota</taxon>
        <taxon>Actinomycetes</taxon>
        <taxon>Kitasatosporales</taxon>
        <taxon>Streptomycetaceae</taxon>
        <taxon>Streptomyces</taxon>
    </lineage>
</organism>
<dbReference type="Gene3D" id="3.40.50.12780">
    <property type="entry name" value="N-terminal domain of ligase-like"/>
    <property type="match status" value="1"/>
</dbReference>
<dbReference type="PANTHER" id="PTHR43201">
    <property type="entry name" value="ACYL-COA SYNTHETASE"/>
    <property type="match status" value="1"/>
</dbReference>
<evidence type="ECO:0000313" key="5">
    <source>
        <dbReference type="EMBL" id="KOG85956.1"/>
    </source>
</evidence>
<dbReference type="InterPro" id="IPR000873">
    <property type="entry name" value="AMP-dep_synth/lig_dom"/>
</dbReference>
<dbReference type="InterPro" id="IPR025110">
    <property type="entry name" value="AMP-bd_C"/>
</dbReference>
<dbReference type="Gene3D" id="3.30.300.30">
    <property type="match status" value="1"/>
</dbReference>
<reference evidence="5 6" key="1">
    <citation type="submission" date="2015-07" db="EMBL/GenBank/DDBJ databases">
        <authorList>
            <person name="Ju K.-S."/>
            <person name="Doroghazi J.R."/>
            <person name="Metcalf W.W."/>
        </authorList>
    </citation>
    <scope>NUCLEOTIDE SEQUENCE [LARGE SCALE GENOMIC DNA]</scope>
    <source>
        <strain evidence="5 6">NRRL B-3589</strain>
    </source>
</reference>
<evidence type="ECO:0000256" key="1">
    <source>
        <dbReference type="ARBA" id="ARBA00006432"/>
    </source>
</evidence>
<keyword evidence="6" id="KW-1185">Reference proteome</keyword>
<gene>
    <name evidence="5" type="ORF">ADK38_33770</name>
</gene>
<dbReference type="InterPro" id="IPR042099">
    <property type="entry name" value="ANL_N_sf"/>
</dbReference>
<name>A0ABR5IXU6_9ACTN</name>
<feature type="domain" description="AMP-binding enzyme C-terminal" evidence="4">
    <location>
        <begin position="420"/>
        <end position="498"/>
    </location>
</feature>
<dbReference type="InterPro" id="IPR045851">
    <property type="entry name" value="AMP-bd_C_sf"/>
</dbReference>
<comment type="similarity">
    <text evidence="1">Belongs to the ATP-dependent AMP-binding enzyme family.</text>
</comment>
<dbReference type="EMBL" id="LGUT01003101">
    <property type="protein sequence ID" value="KOG85956.1"/>
    <property type="molecule type" value="Genomic_DNA"/>
</dbReference>
<dbReference type="Proteomes" id="UP000037020">
    <property type="component" value="Unassembled WGS sequence"/>
</dbReference>
<protein>
    <submittedName>
        <fullName evidence="5">Acyl-CoA synthetase</fullName>
    </submittedName>
</protein>
<accession>A0ABR5IXU6</accession>
<comment type="caution">
    <text evidence="5">The sequence shown here is derived from an EMBL/GenBank/DDBJ whole genome shotgun (WGS) entry which is preliminary data.</text>
</comment>
<evidence type="ECO:0000256" key="2">
    <source>
        <dbReference type="ARBA" id="ARBA00022598"/>
    </source>
</evidence>
<keyword evidence="2" id="KW-0436">Ligase</keyword>